<reference evidence="1 2" key="1">
    <citation type="submission" date="2019-07" db="EMBL/GenBank/DDBJ databases">
        <title>Whole genome shotgun sequence of Adhaeribacter aerolatus NBRC 106133.</title>
        <authorList>
            <person name="Hosoyama A."/>
            <person name="Uohara A."/>
            <person name="Ohji S."/>
            <person name="Ichikawa N."/>
        </authorList>
    </citation>
    <scope>NUCLEOTIDE SEQUENCE [LARGE SCALE GENOMIC DNA]</scope>
    <source>
        <strain evidence="1 2">NBRC 106133</strain>
    </source>
</reference>
<evidence type="ECO:0000313" key="1">
    <source>
        <dbReference type="EMBL" id="GEO05067.1"/>
    </source>
</evidence>
<gene>
    <name evidence="1" type="ORF">AAE02nite_27310</name>
</gene>
<dbReference type="OrthoDB" id="1446480at2"/>
<accession>A0A512AZW2</accession>
<sequence>MKIILATFCLFFVWTWLVGQAEKITAFSYETFTRGYRKTIVIRADSTFIKELNQPDKSVKRKTKAEDWANLLQAVAGYKLAALTNLPAPTNNRERDAARYSSITIKTTSNSYNSGYFDGQQPNSKLAKLMAEISQVEEAKP</sequence>
<comment type="caution">
    <text evidence="1">The sequence shown here is derived from an EMBL/GenBank/DDBJ whole genome shotgun (WGS) entry which is preliminary data.</text>
</comment>
<dbReference type="Proteomes" id="UP000321532">
    <property type="component" value="Unassembled WGS sequence"/>
</dbReference>
<keyword evidence="2" id="KW-1185">Reference proteome</keyword>
<dbReference type="RefSeq" id="WP_146898333.1">
    <property type="nucleotide sequence ID" value="NZ_BJYS01000020.1"/>
</dbReference>
<organism evidence="1 2">
    <name type="scientific">Adhaeribacter aerolatus</name>
    <dbReference type="NCBI Taxonomy" id="670289"/>
    <lineage>
        <taxon>Bacteria</taxon>
        <taxon>Pseudomonadati</taxon>
        <taxon>Bacteroidota</taxon>
        <taxon>Cytophagia</taxon>
        <taxon>Cytophagales</taxon>
        <taxon>Hymenobacteraceae</taxon>
        <taxon>Adhaeribacter</taxon>
    </lineage>
</organism>
<name>A0A512AZW2_9BACT</name>
<dbReference type="AlphaFoldDB" id="A0A512AZW2"/>
<evidence type="ECO:0000313" key="2">
    <source>
        <dbReference type="Proteomes" id="UP000321532"/>
    </source>
</evidence>
<proteinExistence type="predicted"/>
<protein>
    <submittedName>
        <fullName evidence="1">Uncharacterized protein</fullName>
    </submittedName>
</protein>
<dbReference type="EMBL" id="BJYS01000020">
    <property type="protein sequence ID" value="GEO05067.1"/>
    <property type="molecule type" value="Genomic_DNA"/>
</dbReference>